<protein>
    <recommendedName>
        <fullName evidence="2">DUF1641 domain-containing protein</fullName>
    </recommendedName>
</protein>
<evidence type="ECO:0008006" key="2">
    <source>
        <dbReference type="Google" id="ProtNLM"/>
    </source>
</evidence>
<dbReference type="AlphaFoldDB" id="A0A212L2D9"/>
<dbReference type="Pfam" id="PF07849">
    <property type="entry name" value="DUF1641"/>
    <property type="match status" value="1"/>
</dbReference>
<reference evidence="1" key="1">
    <citation type="submission" date="2016-08" db="EMBL/GenBank/DDBJ databases">
        <authorList>
            <person name="Seilhamer J.J."/>
        </authorList>
    </citation>
    <scope>NUCLEOTIDE SEQUENCE</scope>
    <source>
        <strain evidence="1">86-1</strain>
    </source>
</reference>
<organism evidence="1">
    <name type="scientific">uncultured Desulfovibrio sp</name>
    <dbReference type="NCBI Taxonomy" id="167968"/>
    <lineage>
        <taxon>Bacteria</taxon>
        <taxon>Pseudomonadati</taxon>
        <taxon>Thermodesulfobacteriota</taxon>
        <taxon>Desulfovibrionia</taxon>
        <taxon>Desulfovibrionales</taxon>
        <taxon>Desulfovibrionaceae</taxon>
        <taxon>Desulfovibrio</taxon>
        <taxon>environmental samples</taxon>
    </lineage>
</organism>
<gene>
    <name evidence="1" type="ORF">KL86DES1_20102</name>
</gene>
<dbReference type="InterPro" id="IPR012440">
    <property type="entry name" value="DUF1641"/>
</dbReference>
<dbReference type="RefSeq" id="WP_179979836.1">
    <property type="nucleotide sequence ID" value="NZ_LT608333.1"/>
</dbReference>
<accession>A0A212L2D9</accession>
<sequence>MTPEDKILERLNAIEDRLADLQAGKENSSLLMEQLTPIGNHAFRLMVEEMEVLNGRVTLDDILDLARKGLLTVPRLTWLLDQIENATDLWHVLHPAVGQTFPHIVEKMGQWEQKGVFKKAAALKDAGGNLLDGMTPEDIAKTGEGLAFVTSLMQRLAEPELQSKITAMLDLMSAIDTSNVKPAGVLSLLGALRSPEGRQALGLVVEVLKATGKFSAQGNSSK</sequence>
<evidence type="ECO:0000313" key="1">
    <source>
        <dbReference type="EMBL" id="SCM71647.1"/>
    </source>
</evidence>
<proteinExistence type="predicted"/>
<dbReference type="EMBL" id="FMJC01000002">
    <property type="protein sequence ID" value="SCM71647.1"/>
    <property type="molecule type" value="Genomic_DNA"/>
</dbReference>
<name>A0A212L2D9_9BACT</name>